<dbReference type="Gene3D" id="3.40.630.30">
    <property type="match status" value="1"/>
</dbReference>
<dbReference type="WBParaSite" id="Pan_g13503.t1">
    <property type="protein sequence ID" value="Pan_g13503.t1"/>
    <property type="gene ID" value="Pan_g13503"/>
</dbReference>
<name>A0A7E4UVZ7_PANRE</name>
<reference evidence="1" key="1">
    <citation type="journal article" date="2013" name="Genetics">
        <title>The draft genome and transcriptome of Panagrellus redivivus are shaped by the harsh demands of a free-living lifestyle.</title>
        <authorList>
            <person name="Srinivasan J."/>
            <person name="Dillman A.R."/>
            <person name="Macchietto M.G."/>
            <person name="Heikkinen L."/>
            <person name="Lakso M."/>
            <person name="Fracchia K.M."/>
            <person name="Antoshechkin I."/>
            <person name="Mortazavi A."/>
            <person name="Wong G."/>
            <person name="Sternberg P.W."/>
        </authorList>
    </citation>
    <scope>NUCLEOTIDE SEQUENCE [LARGE SCALE GENOMIC DNA]</scope>
    <source>
        <strain evidence="1">MT8872</strain>
    </source>
</reference>
<dbReference type="SUPFAM" id="SSF55729">
    <property type="entry name" value="Acyl-CoA N-acyltransferases (Nat)"/>
    <property type="match status" value="1"/>
</dbReference>
<keyword evidence="1" id="KW-1185">Reference proteome</keyword>
<accession>A0A7E4UVZ7</accession>
<protein>
    <submittedName>
        <fullName evidence="2">N-acetyltransferase domain-containing protein</fullName>
    </submittedName>
</protein>
<proteinExistence type="predicted"/>
<sequence>MSILTPCPSRQNFFYKNHEKVQRESAGDPVTLPDGRVVRFEIATSEDVDLVSEQMLYGFVNQIGMYRAIGSTEDDMRALFREMTVDSLSHDGTIMGFIDDDLVTLWVTKYFTKEDIVKNFGRRAEAGEKPVFEIPEDYGTIFDSMPWPNFNAKLIMTILTAVDEQWGKFMPDDLEKLSIDEGIFVHDSLRGTKIGNQVLLRSQQLARNKGCNYTGMVAVAVASQKLAKKNGYELSFSLPFDKICVHGEYPIKDTWDGTTQIEAVLKKL</sequence>
<reference evidence="2" key="2">
    <citation type="submission" date="2020-10" db="UniProtKB">
        <authorList>
            <consortium name="WormBaseParasite"/>
        </authorList>
    </citation>
    <scope>IDENTIFICATION</scope>
</reference>
<organism evidence="1 2">
    <name type="scientific">Panagrellus redivivus</name>
    <name type="common">Microworm</name>
    <dbReference type="NCBI Taxonomy" id="6233"/>
    <lineage>
        <taxon>Eukaryota</taxon>
        <taxon>Metazoa</taxon>
        <taxon>Ecdysozoa</taxon>
        <taxon>Nematoda</taxon>
        <taxon>Chromadorea</taxon>
        <taxon>Rhabditida</taxon>
        <taxon>Tylenchina</taxon>
        <taxon>Panagrolaimomorpha</taxon>
        <taxon>Panagrolaimoidea</taxon>
        <taxon>Panagrolaimidae</taxon>
        <taxon>Panagrellus</taxon>
    </lineage>
</organism>
<evidence type="ECO:0000313" key="1">
    <source>
        <dbReference type="Proteomes" id="UP000492821"/>
    </source>
</evidence>
<evidence type="ECO:0000313" key="2">
    <source>
        <dbReference type="WBParaSite" id="Pan_g13503.t1"/>
    </source>
</evidence>
<dbReference type="Proteomes" id="UP000492821">
    <property type="component" value="Unassembled WGS sequence"/>
</dbReference>
<dbReference type="AlphaFoldDB" id="A0A7E4UVZ7"/>
<dbReference type="InterPro" id="IPR016181">
    <property type="entry name" value="Acyl_CoA_acyltransferase"/>
</dbReference>